<keyword evidence="3" id="KW-1185">Reference proteome</keyword>
<accession>A0A238KXP5</accession>
<dbReference type="OrthoDB" id="7365442at2"/>
<evidence type="ECO:0000259" key="1">
    <source>
        <dbReference type="Pfam" id="PF00117"/>
    </source>
</evidence>
<dbReference type="SUPFAM" id="SSF52317">
    <property type="entry name" value="Class I glutamine amidotransferase-like"/>
    <property type="match status" value="1"/>
</dbReference>
<reference evidence="2 3" key="1">
    <citation type="submission" date="2017-05" db="EMBL/GenBank/DDBJ databases">
        <authorList>
            <person name="Song R."/>
            <person name="Chenine A.L."/>
            <person name="Ruprecht R.M."/>
        </authorList>
    </citation>
    <scope>NUCLEOTIDE SEQUENCE [LARGE SCALE GENOMIC DNA]</scope>
    <source>
        <strain evidence="2 3">CECT 8663</strain>
    </source>
</reference>
<organism evidence="2 3">
    <name type="scientific">Pelagimonas varians</name>
    <dbReference type="NCBI Taxonomy" id="696760"/>
    <lineage>
        <taxon>Bacteria</taxon>
        <taxon>Pseudomonadati</taxon>
        <taxon>Pseudomonadota</taxon>
        <taxon>Alphaproteobacteria</taxon>
        <taxon>Rhodobacterales</taxon>
        <taxon>Roseobacteraceae</taxon>
        <taxon>Pelagimonas</taxon>
    </lineage>
</organism>
<feature type="domain" description="Glutamine amidotransferase" evidence="1">
    <location>
        <begin position="77"/>
        <end position="176"/>
    </location>
</feature>
<evidence type="ECO:0000313" key="2">
    <source>
        <dbReference type="EMBL" id="SMX46982.1"/>
    </source>
</evidence>
<dbReference type="PANTHER" id="PTHR42695:SF5">
    <property type="entry name" value="GLUTAMINE AMIDOTRANSFERASE YLR126C-RELATED"/>
    <property type="match status" value="1"/>
</dbReference>
<gene>
    <name evidence="2" type="primary">guaA_2</name>
    <name evidence="2" type="ORF">PEV8663_03436</name>
</gene>
<dbReference type="EMBL" id="FXYH01000014">
    <property type="protein sequence ID" value="SMX46982.1"/>
    <property type="molecule type" value="Genomic_DNA"/>
</dbReference>
<dbReference type="AlphaFoldDB" id="A0A238KXP5"/>
<name>A0A238KXP5_9RHOB</name>
<dbReference type="PROSITE" id="PS51273">
    <property type="entry name" value="GATASE_TYPE_1"/>
    <property type="match status" value="1"/>
</dbReference>
<keyword evidence="2" id="KW-0436">Ligase</keyword>
<dbReference type="Gene3D" id="3.40.50.880">
    <property type="match status" value="1"/>
</dbReference>
<dbReference type="InterPro" id="IPR017926">
    <property type="entry name" value="GATASE"/>
</dbReference>
<dbReference type="PANTHER" id="PTHR42695">
    <property type="entry name" value="GLUTAMINE AMIDOTRANSFERASE YLR126C-RELATED"/>
    <property type="match status" value="1"/>
</dbReference>
<dbReference type="RefSeq" id="WP_097805902.1">
    <property type="nucleotide sequence ID" value="NZ_FXYH01000014.1"/>
</dbReference>
<proteinExistence type="predicted"/>
<dbReference type="GO" id="GO:0005829">
    <property type="term" value="C:cytosol"/>
    <property type="evidence" value="ECO:0007669"/>
    <property type="project" value="TreeGrafter"/>
</dbReference>
<dbReference type="CDD" id="cd01741">
    <property type="entry name" value="GATase1_1"/>
    <property type="match status" value="1"/>
</dbReference>
<dbReference type="Proteomes" id="UP000220836">
    <property type="component" value="Unassembled WGS sequence"/>
</dbReference>
<dbReference type="Pfam" id="PF00117">
    <property type="entry name" value="GATase"/>
    <property type="match status" value="1"/>
</dbReference>
<sequence length="227" mass="24397">MKIGILQTGLVPENLSEEHGEYPQVFMNFLAGNRFDFETYSVVRGEFPSGPEAADGWLITGSRHGAYEDHAWIAPLEDLVRGAFAAGKPVVGICFGHQIIAQALGGTVEKFQGGWAVGPQVYDLNGAQVTLNAWHQDQVTSPPKGAITVGSNDFCAHAALLYPGQAYSVQPHPEFSDAYTKGLIDTRGPGIVPQNILDDADAKIGTPLSQKALADQFALFFREGRIA</sequence>
<evidence type="ECO:0000313" key="3">
    <source>
        <dbReference type="Proteomes" id="UP000220836"/>
    </source>
</evidence>
<dbReference type="EC" id="6.3.5.2" evidence="2"/>
<dbReference type="GO" id="GO:0003922">
    <property type="term" value="F:GMP synthase (glutamine-hydrolyzing) activity"/>
    <property type="evidence" value="ECO:0007669"/>
    <property type="project" value="UniProtKB-EC"/>
</dbReference>
<protein>
    <submittedName>
        <fullName evidence="2">GMP synthase [glutamine-hydrolyzing]</fullName>
        <ecNumber evidence="2">6.3.5.2</ecNumber>
    </submittedName>
</protein>
<dbReference type="InterPro" id="IPR044992">
    <property type="entry name" value="ChyE-like"/>
</dbReference>
<dbReference type="InterPro" id="IPR029062">
    <property type="entry name" value="Class_I_gatase-like"/>
</dbReference>